<reference evidence="6" key="1">
    <citation type="submission" date="2021-02" db="EMBL/GenBank/DDBJ databases">
        <authorList>
            <person name="Dougan E. K."/>
            <person name="Rhodes N."/>
            <person name="Thang M."/>
            <person name="Chan C."/>
        </authorList>
    </citation>
    <scope>NUCLEOTIDE SEQUENCE</scope>
</reference>
<evidence type="ECO:0000313" key="6">
    <source>
        <dbReference type="EMBL" id="CAE7286389.1"/>
    </source>
</evidence>
<dbReference type="GO" id="GO:0016779">
    <property type="term" value="F:nucleotidyltransferase activity"/>
    <property type="evidence" value="ECO:0007669"/>
    <property type="project" value="InterPro"/>
</dbReference>
<dbReference type="Pfam" id="PF01743">
    <property type="entry name" value="PolyA_pol"/>
    <property type="match status" value="1"/>
</dbReference>
<evidence type="ECO:0000256" key="1">
    <source>
        <dbReference type="ARBA" id="ARBA00007265"/>
    </source>
</evidence>
<evidence type="ECO:0000313" key="7">
    <source>
        <dbReference type="Proteomes" id="UP000604046"/>
    </source>
</evidence>
<dbReference type="AlphaFoldDB" id="A0A812N3X0"/>
<evidence type="ECO:0000259" key="5">
    <source>
        <dbReference type="Pfam" id="PF01743"/>
    </source>
</evidence>
<comment type="similarity">
    <text evidence="1 3">Belongs to the tRNA nucleotidyltransferase/poly(A) polymerase family.</text>
</comment>
<keyword evidence="2 3" id="KW-0808">Transferase</keyword>
<gene>
    <name evidence="6" type="primary">CCA1</name>
    <name evidence="6" type="ORF">SNAT2548_LOCUS15142</name>
</gene>
<keyword evidence="3" id="KW-0694">RNA-binding</keyword>
<evidence type="ECO:0000256" key="4">
    <source>
        <dbReference type="SAM" id="MobiDB-lite"/>
    </source>
</evidence>
<accession>A0A812N3X0</accession>
<dbReference type="GO" id="GO:0001680">
    <property type="term" value="P:tRNA 3'-terminal CCA addition"/>
    <property type="evidence" value="ECO:0007669"/>
    <property type="project" value="UniProtKB-ARBA"/>
</dbReference>
<dbReference type="Proteomes" id="UP000604046">
    <property type="component" value="Unassembled WGS sequence"/>
</dbReference>
<evidence type="ECO:0000256" key="2">
    <source>
        <dbReference type="ARBA" id="ARBA00022679"/>
    </source>
</evidence>
<dbReference type="Gene3D" id="3.30.460.10">
    <property type="entry name" value="Beta Polymerase, domain 2"/>
    <property type="match status" value="1"/>
</dbReference>
<name>A0A812N3X0_9DINO</name>
<protein>
    <submittedName>
        <fullName evidence="6">CCA1 protein</fullName>
    </submittedName>
</protein>
<dbReference type="GO" id="GO:0003723">
    <property type="term" value="F:RNA binding"/>
    <property type="evidence" value="ECO:0007669"/>
    <property type="project" value="UniProtKB-KW"/>
</dbReference>
<evidence type="ECO:0000256" key="3">
    <source>
        <dbReference type="RuleBase" id="RU003953"/>
    </source>
</evidence>
<dbReference type="SUPFAM" id="SSF81301">
    <property type="entry name" value="Nucleotidyltransferase"/>
    <property type="match status" value="1"/>
</dbReference>
<dbReference type="EMBL" id="CAJNDS010001879">
    <property type="protein sequence ID" value="CAE7286389.1"/>
    <property type="molecule type" value="Genomic_DNA"/>
</dbReference>
<dbReference type="InterPro" id="IPR043519">
    <property type="entry name" value="NT_sf"/>
</dbReference>
<proteinExistence type="inferred from homology"/>
<dbReference type="OrthoDB" id="445712at2759"/>
<feature type="region of interest" description="Disordered" evidence="4">
    <location>
        <begin position="121"/>
        <end position="140"/>
    </location>
</feature>
<sequence length="208" mass="22671">MALLPRQLLSPKEEGMLRLLRSMAQVWVTGGWLRDKVLASLDVNLEARAHCQRIARLCGQSHGDLDLVVAGMTSAEFYGRCARDEAFRSLLRRPPLLVEAKGGRPNTVKLTLSEATVDVTSLADPRPGSGAQSGQEDSLAQDCQHRDVSFNALYLEAGEEEVLDPCHQGLSDLSSGVVRTPHAGCNAAREAKVLKTVFDEIREACLCF</sequence>
<feature type="domain" description="Poly A polymerase head" evidence="5">
    <location>
        <begin position="27"/>
        <end position="179"/>
    </location>
</feature>
<organism evidence="6 7">
    <name type="scientific">Symbiodinium natans</name>
    <dbReference type="NCBI Taxonomy" id="878477"/>
    <lineage>
        <taxon>Eukaryota</taxon>
        <taxon>Sar</taxon>
        <taxon>Alveolata</taxon>
        <taxon>Dinophyceae</taxon>
        <taxon>Suessiales</taxon>
        <taxon>Symbiodiniaceae</taxon>
        <taxon>Symbiodinium</taxon>
    </lineage>
</organism>
<dbReference type="InterPro" id="IPR002646">
    <property type="entry name" value="PolA_pol_head_dom"/>
</dbReference>
<keyword evidence="7" id="KW-1185">Reference proteome</keyword>
<comment type="caution">
    <text evidence="6">The sequence shown here is derived from an EMBL/GenBank/DDBJ whole genome shotgun (WGS) entry which is preliminary data.</text>
</comment>